<evidence type="ECO:0000256" key="4">
    <source>
        <dbReference type="SAM" id="Phobius"/>
    </source>
</evidence>
<keyword evidence="4" id="KW-1133">Transmembrane helix</keyword>
<organism evidence="6 7">
    <name type="scientific">Phytophthora sojae (strain P6497)</name>
    <name type="common">Soybean stem and root rot agent</name>
    <name type="synonym">Phytophthora megasperma f. sp. glycines</name>
    <dbReference type="NCBI Taxonomy" id="1094619"/>
    <lineage>
        <taxon>Eukaryota</taxon>
        <taxon>Sar</taxon>
        <taxon>Stramenopiles</taxon>
        <taxon>Oomycota</taxon>
        <taxon>Peronosporomycetes</taxon>
        <taxon>Peronosporales</taxon>
        <taxon>Peronosporaceae</taxon>
        <taxon>Phytophthora</taxon>
    </lineage>
</organism>
<dbReference type="InterPro" id="IPR008271">
    <property type="entry name" value="Ser/Thr_kinase_AS"/>
</dbReference>
<feature type="compositionally biased region" description="Polar residues" evidence="3">
    <location>
        <begin position="90"/>
        <end position="107"/>
    </location>
</feature>
<evidence type="ECO:0000256" key="2">
    <source>
        <dbReference type="ARBA" id="ARBA00022840"/>
    </source>
</evidence>
<feature type="compositionally biased region" description="Low complexity" evidence="3">
    <location>
        <begin position="882"/>
        <end position="901"/>
    </location>
</feature>
<dbReference type="Pfam" id="PF07714">
    <property type="entry name" value="PK_Tyr_Ser-Thr"/>
    <property type="match status" value="1"/>
</dbReference>
<dbReference type="PROSITE" id="PS00108">
    <property type="entry name" value="PROTEIN_KINASE_ST"/>
    <property type="match status" value="1"/>
</dbReference>
<dbReference type="CDD" id="cd13999">
    <property type="entry name" value="STKc_MAP3K-like"/>
    <property type="match status" value="1"/>
</dbReference>
<dbReference type="AlphaFoldDB" id="G4ZA28"/>
<evidence type="ECO:0000256" key="1">
    <source>
        <dbReference type="ARBA" id="ARBA00022741"/>
    </source>
</evidence>
<feature type="compositionally biased region" description="Polar residues" evidence="3">
    <location>
        <begin position="867"/>
        <end position="881"/>
    </location>
</feature>
<dbReference type="Gene3D" id="1.10.510.10">
    <property type="entry name" value="Transferase(Phosphotransferase) domain 1"/>
    <property type="match status" value="1"/>
</dbReference>
<accession>G4ZA28</accession>
<feature type="transmembrane region" description="Helical" evidence="4">
    <location>
        <begin position="196"/>
        <end position="216"/>
    </location>
</feature>
<feature type="compositionally biased region" description="Polar residues" evidence="3">
    <location>
        <begin position="917"/>
        <end position="926"/>
    </location>
</feature>
<dbReference type="PANTHER" id="PTHR44329">
    <property type="entry name" value="SERINE/THREONINE-PROTEIN KINASE TNNI3K-RELATED"/>
    <property type="match status" value="1"/>
</dbReference>
<dbReference type="GeneID" id="20648729"/>
<feature type="transmembrane region" description="Helical" evidence="4">
    <location>
        <begin position="223"/>
        <end position="242"/>
    </location>
</feature>
<sequence>MSSSDSGSGSLGDATITSEDYGNVSLLYAKLVAQFLSTLMSAFVGSRHVMQVVALKKEERARRQLQTPMLADRCEAMGSGGVPTPPALLNFSQDAPTSHRTTATHSNSSDEYRRNRQASYLIRERENALYAPVGGPDLTTNESDDDRPRVSVASRILRVMCITDFIFSFSGLVVTAVELWAPKAASSFQLTFWAQAPHWCSQVASFCWVATLALYIAKHRNRASFDVAIAHAIIWMVVVFYWVLELYSSYYETKGFVNAAKIIWKIMAVMCFLIITFCWLNFARRWRRQERRKGAYVVSKLASYTLAFFVFVGPIVITDLALGLHSSGEVMDTCSVVLAMWPFVNAVIYLTKPTLCLKIFQAKSNRSLRGQYDSGDGQHNNGLNRLGSRRFMSGGANGSAGTANGMGTGNTGDGTIPKLLMSPSHHELKGLEIGDKIGEGVAVVYLGKWRGANVAVKMKAVLAALESAADLAEFQHACNAEIQAEAEVMRGLCHPNIVLFMEAGFYRGSICIISEYCARGSLRDVLKQQTPDVKNLNWPTKLRLALGISHGIQYLHNANPPMIHRDLKSPNVLVDDSWHAKIADFGTLRFSEIVSSAAQLQASQIKTRSSAKTPVVEMTGLVGTTRWMAPEVMRGERIYTSKVDIYSLALILWELIEGKLPFENTRWNHEVEDFVLKGVRPNIRSDMCPLRWKLLIVTCWQADPRERPTIQQVINSLQRIGREEVWDPTGPRFTGVSQLGMSMSSSMSQSVSSSYLESPTSMGPTGGFDRRNFSRLDENHASESDSEAESFAEEFSYVPTLESLASPAILGASGASSSKSSKKSHRSRSRHGSMDTSASSRLSSVSSTSSTVSMGVNDSGFHPSDSIGISINDPSASPLSVSTRHGSMSSSISGRSVGSSRTPKIKKKRPEWRRRTGTIQESQPTDLISAPPHTFVESSPNGTPFIVNI</sequence>
<evidence type="ECO:0000313" key="7">
    <source>
        <dbReference type="Proteomes" id="UP000002640"/>
    </source>
</evidence>
<proteinExistence type="predicted"/>
<feature type="region of interest" description="Disordered" evidence="3">
    <location>
        <begin position="750"/>
        <end position="773"/>
    </location>
</feature>
<dbReference type="Proteomes" id="UP000002640">
    <property type="component" value="Unassembled WGS sequence"/>
</dbReference>
<dbReference type="InterPro" id="IPR000719">
    <property type="entry name" value="Prot_kinase_dom"/>
</dbReference>
<dbReference type="EMBL" id="JH159153">
    <property type="protein sequence ID" value="EGZ21167.1"/>
    <property type="molecule type" value="Genomic_DNA"/>
</dbReference>
<keyword evidence="1" id="KW-0547">Nucleotide-binding</keyword>
<feature type="region of interest" description="Disordered" evidence="3">
    <location>
        <begin position="85"/>
        <end position="114"/>
    </location>
</feature>
<dbReference type="SUPFAM" id="SSF56112">
    <property type="entry name" value="Protein kinase-like (PK-like)"/>
    <property type="match status" value="1"/>
</dbReference>
<feature type="compositionally biased region" description="Basic residues" evidence="3">
    <location>
        <begin position="820"/>
        <end position="831"/>
    </location>
</feature>
<feature type="compositionally biased region" description="Basic residues" evidence="3">
    <location>
        <begin position="903"/>
        <end position="916"/>
    </location>
</feature>
<dbReference type="OMA" id="NIRSDMC"/>
<evidence type="ECO:0000313" key="6">
    <source>
        <dbReference type="EMBL" id="EGZ21167.1"/>
    </source>
</evidence>
<protein>
    <recommendedName>
        <fullName evidence="5">Protein kinase domain-containing protein</fullName>
    </recommendedName>
</protein>
<dbReference type="SUPFAM" id="SSF81321">
    <property type="entry name" value="Family A G protein-coupled receptor-like"/>
    <property type="match status" value="1"/>
</dbReference>
<dbReference type="SMR" id="G4ZA28"/>
<feature type="transmembrane region" description="Helical" evidence="4">
    <location>
        <begin position="301"/>
        <end position="324"/>
    </location>
</feature>
<gene>
    <name evidence="6" type="ORF">PHYSODRAFT_345627</name>
</gene>
<dbReference type="PANTHER" id="PTHR44329:SF298">
    <property type="entry name" value="MIXED LINEAGE KINASE DOMAIN-LIKE PROTEIN"/>
    <property type="match status" value="1"/>
</dbReference>
<dbReference type="GO" id="GO:0005524">
    <property type="term" value="F:ATP binding"/>
    <property type="evidence" value="ECO:0007669"/>
    <property type="project" value="UniProtKB-KW"/>
</dbReference>
<keyword evidence="4" id="KW-0472">Membrane</keyword>
<dbReference type="GO" id="GO:0004674">
    <property type="term" value="F:protein serine/threonine kinase activity"/>
    <property type="evidence" value="ECO:0007669"/>
    <property type="project" value="TreeGrafter"/>
</dbReference>
<dbReference type="STRING" id="1094619.G4ZA28"/>
<feature type="region of interest" description="Disordered" evidence="3">
    <location>
        <begin position="811"/>
        <end position="949"/>
    </location>
</feature>
<dbReference type="InParanoid" id="G4ZA28"/>
<feature type="transmembrane region" description="Helical" evidence="4">
    <location>
        <begin position="262"/>
        <end position="280"/>
    </location>
</feature>
<dbReference type="InterPro" id="IPR011009">
    <property type="entry name" value="Kinase-like_dom_sf"/>
</dbReference>
<dbReference type="InterPro" id="IPR001245">
    <property type="entry name" value="Ser-Thr/Tyr_kinase_cat_dom"/>
</dbReference>
<dbReference type="InterPro" id="IPR051681">
    <property type="entry name" value="Ser/Thr_Kinases-Pseudokinases"/>
</dbReference>
<dbReference type="RefSeq" id="XP_009523884.1">
    <property type="nucleotide sequence ID" value="XM_009525589.1"/>
</dbReference>
<keyword evidence="7" id="KW-1185">Reference proteome</keyword>
<name>G4ZA28_PHYSP</name>
<feature type="transmembrane region" description="Helical" evidence="4">
    <location>
        <begin position="31"/>
        <end position="55"/>
    </location>
</feature>
<feature type="transmembrane region" description="Helical" evidence="4">
    <location>
        <begin position="156"/>
        <end position="176"/>
    </location>
</feature>
<feature type="domain" description="Protein kinase" evidence="5">
    <location>
        <begin position="431"/>
        <end position="720"/>
    </location>
</feature>
<dbReference type="SMART" id="SM00220">
    <property type="entry name" value="S_TKc"/>
    <property type="match status" value="1"/>
</dbReference>
<reference evidence="6 7" key="1">
    <citation type="journal article" date="2006" name="Science">
        <title>Phytophthora genome sequences uncover evolutionary origins and mechanisms of pathogenesis.</title>
        <authorList>
            <person name="Tyler B.M."/>
            <person name="Tripathy S."/>
            <person name="Zhang X."/>
            <person name="Dehal P."/>
            <person name="Jiang R.H."/>
            <person name="Aerts A."/>
            <person name="Arredondo F.D."/>
            <person name="Baxter L."/>
            <person name="Bensasson D."/>
            <person name="Beynon J.L."/>
            <person name="Chapman J."/>
            <person name="Damasceno C.M."/>
            <person name="Dorrance A.E."/>
            <person name="Dou D."/>
            <person name="Dickerman A.W."/>
            <person name="Dubchak I.L."/>
            <person name="Garbelotto M."/>
            <person name="Gijzen M."/>
            <person name="Gordon S.G."/>
            <person name="Govers F."/>
            <person name="Grunwald N.J."/>
            <person name="Huang W."/>
            <person name="Ivors K.L."/>
            <person name="Jones R.W."/>
            <person name="Kamoun S."/>
            <person name="Krampis K."/>
            <person name="Lamour K.H."/>
            <person name="Lee M.K."/>
            <person name="McDonald W.H."/>
            <person name="Medina M."/>
            <person name="Meijer H.J."/>
            <person name="Nordberg E.K."/>
            <person name="Maclean D.J."/>
            <person name="Ospina-Giraldo M.D."/>
            <person name="Morris P.F."/>
            <person name="Phuntumart V."/>
            <person name="Putnam N.H."/>
            <person name="Rash S."/>
            <person name="Rose J.K."/>
            <person name="Sakihama Y."/>
            <person name="Salamov A.A."/>
            <person name="Savidor A."/>
            <person name="Scheuring C.F."/>
            <person name="Smith B.M."/>
            <person name="Sobral B.W."/>
            <person name="Terry A."/>
            <person name="Torto-Alalibo T.A."/>
            <person name="Win J."/>
            <person name="Xu Z."/>
            <person name="Zhang H."/>
            <person name="Grigoriev I.V."/>
            <person name="Rokhsar D.S."/>
            <person name="Boore J.L."/>
        </authorList>
    </citation>
    <scope>NUCLEOTIDE SEQUENCE [LARGE SCALE GENOMIC DNA]</scope>
    <source>
        <strain evidence="6 7">P6497</strain>
    </source>
</reference>
<evidence type="ECO:0000256" key="3">
    <source>
        <dbReference type="SAM" id="MobiDB-lite"/>
    </source>
</evidence>
<evidence type="ECO:0000259" key="5">
    <source>
        <dbReference type="PROSITE" id="PS50011"/>
    </source>
</evidence>
<feature type="compositionally biased region" description="Low complexity" evidence="3">
    <location>
        <begin position="836"/>
        <end position="853"/>
    </location>
</feature>
<keyword evidence="4" id="KW-0812">Transmembrane</keyword>
<dbReference type="PROSITE" id="PS50011">
    <property type="entry name" value="PROTEIN_KINASE_DOM"/>
    <property type="match status" value="1"/>
</dbReference>
<dbReference type="KEGG" id="psoj:PHYSODRAFT_345627"/>
<keyword evidence="2" id="KW-0067">ATP-binding</keyword>